<feature type="non-terminal residue" evidence="3">
    <location>
        <position position="1"/>
    </location>
</feature>
<dbReference type="EMBL" id="QZAA01000219">
    <property type="protein sequence ID" value="RQD74079.1"/>
    <property type="molecule type" value="Genomic_DNA"/>
</dbReference>
<proteinExistence type="predicted"/>
<protein>
    <submittedName>
        <fullName evidence="3">Preprotein translocase subunit SecG</fullName>
    </submittedName>
</protein>
<name>A0A424YIV0_9FIRM</name>
<evidence type="ECO:0000256" key="1">
    <source>
        <dbReference type="SAM" id="Phobius"/>
    </source>
</evidence>
<dbReference type="EMBL" id="QZAA01000025">
    <property type="protein sequence ID" value="RQD78353.1"/>
    <property type="molecule type" value="Genomic_DNA"/>
</dbReference>
<accession>A0A424YIV0</accession>
<keyword evidence="1" id="KW-1133">Transmembrane helix</keyword>
<gene>
    <name evidence="3" type="ORF">D5R97_00530</name>
    <name evidence="2" type="ORF">D5R97_08370</name>
</gene>
<feature type="transmembrane region" description="Helical" evidence="1">
    <location>
        <begin position="12"/>
        <end position="33"/>
    </location>
</feature>
<evidence type="ECO:0000313" key="4">
    <source>
        <dbReference type="Proteomes" id="UP000285138"/>
    </source>
</evidence>
<keyword evidence="1" id="KW-0812">Transmembrane</keyword>
<dbReference type="Proteomes" id="UP000285138">
    <property type="component" value="Unassembled WGS sequence"/>
</dbReference>
<organism evidence="3 4">
    <name type="scientific">Candidatus Syntrophonatronum acetioxidans</name>
    <dbReference type="NCBI Taxonomy" id="1795816"/>
    <lineage>
        <taxon>Bacteria</taxon>
        <taxon>Bacillati</taxon>
        <taxon>Bacillota</taxon>
        <taxon>Clostridia</taxon>
        <taxon>Eubacteriales</taxon>
        <taxon>Syntrophomonadaceae</taxon>
        <taxon>Candidatus Syntrophonatronum</taxon>
    </lineage>
</organism>
<evidence type="ECO:0000313" key="2">
    <source>
        <dbReference type="EMBL" id="RQD74079.1"/>
    </source>
</evidence>
<comment type="caution">
    <text evidence="3">The sequence shown here is derived from an EMBL/GenBank/DDBJ whole genome shotgun (WGS) entry which is preliminary data.</text>
</comment>
<sequence length="35" mass="3809">LGGKKKGKDELLGKATIYLAAIFMVFSIIITIFHA</sequence>
<keyword evidence="1" id="KW-0472">Membrane</keyword>
<reference evidence="3 4" key="1">
    <citation type="submission" date="2018-08" db="EMBL/GenBank/DDBJ databases">
        <title>The metabolism and importance of syntrophic acetate oxidation coupled to methane or sulfide production in haloalkaline environments.</title>
        <authorList>
            <person name="Timmers P.H.A."/>
            <person name="Vavourakis C.D."/>
            <person name="Sorokin D.Y."/>
            <person name="Sinninghe Damste J.S."/>
            <person name="Muyzer G."/>
            <person name="Stams A.J.M."/>
            <person name="Plugge C.M."/>
        </authorList>
    </citation>
    <scope>NUCLEOTIDE SEQUENCE [LARGE SCALE GENOMIC DNA]</scope>
    <source>
        <strain evidence="3">MSAO_Bac1</strain>
    </source>
</reference>
<evidence type="ECO:0000313" key="3">
    <source>
        <dbReference type="EMBL" id="RQD78353.1"/>
    </source>
</evidence>
<dbReference type="AlphaFoldDB" id="A0A424YIV0"/>